<evidence type="ECO:0000256" key="5">
    <source>
        <dbReference type="ARBA" id="ARBA00022519"/>
    </source>
</evidence>
<comment type="subcellular location">
    <subcellularLocation>
        <location evidence="1">Cell inner membrane</location>
        <topology evidence="1">Single-pass membrane protein</topology>
    </subcellularLocation>
</comment>
<evidence type="ECO:0000313" key="14">
    <source>
        <dbReference type="Proteomes" id="UP000057088"/>
    </source>
</evidence>
<feature type="domain" description="General secretion pathway GspH" evidence="11">
    <location>
        <begin position="41"/>
        <end position="139"/>
    </location>
</feature>
<evidence type="ECO:0000256" key="4">
    <source>
        <dbReference type="ARBA" id="ARBA00022481"/>
    </source>
</evidence>
<dbReference type="EMBL" id="CP014035">
    <property type="protein sequence ID" value="AMF95086.1"/>
    <property type="molecule type" value="Genomic_DNA"/>
</dbReference>
<evidence type="ECO:0000256" key="10">
    <source>
        <dbReference type="ARBA" id="ARBA00030775"/>
    </source>
</evidence>
<evidence type="ECO:0000256" key="7">
    <source>
        <dbReference type="ARBA" id="ARBA00022989"/>
    </source>
</evidence>
<dbReference type="InterPro" id="IPR016824">
    <property type="entry name" value="Tfp-pilus_assembly_FimT"/>
</dbReference>
<dbReference type="Proteomes" id="UP000057088">
    <property type="component" value="Chromosome 2"/>
</dbReference>
<evidence type="ECO:0000259" key="11">
    <source>
        <dbReference type="Pfam" id="PF12019"/>
    </source>
</evidence>
<proteinExistence type="inferred from homology"/>
<reference evidence="12" key="2">
    <citation type="submission" date="2018-01" db="EMBL/GenBank/DDBJ databases">
        <title>FDA dAtabase for Regulatory Grade micrObial Sequences (FDA-ARGOS): Supporting development and validation of Infectious Disease Dx tests.</title>
        <authorList>
            <person name="Hoffmann M."/>
            <person name="Allard M."/>
            <person name="Evans P."/>
            <person name="Brown E."/>
            <person name="Tallon L."/>
            <person name="Sadzewicz L."/>
            <person name="Sengamalay N."/>
            <person name="Ott S."/>
            <person name="Godinez A."/>
            <person name="Nagaraj S."/>
            <person name="Vyas G."/>
            <person name="Aluvathingal J."/>
            <person name="Nadendla S."/>
            <person name="Geyer C."/>
            <person name="Sichtig H."/>
        </authorList>
    </citation>
    <scope>NUCLEOTIDE SEQUENCE</scope>
    <source>
        <strain evidence="12">ATCC 33809</strain>
    </source>
</reference>
<dbReference type="Pfam" id="PF12019">
    <property type="entry name" value="GspH"/>
    <property type="match status" value="1"/>
</dbReference>
<dbReference type="GO" id="GO:0015628">
    <property type="term" value="P:protein secretion by the type II secretion system"/>
    <property type="evidence" value="ECO:0007669"/>
    <property type="project" value="InterPro"/>
</dbReference>
<keyword evidence="5" id="KW-0997">Cell inner membrane</keyword>
<comment type="similarity">
    <text evidence="9">Belongs to the GSP H family.</text>
</comment>
<dbReference type="PIRSF" id="PIRSF024622">
    <property type="entry name" value="Tfp_FimT"/>
    <property type="match status" value="1"/>
</dbReference>
<dbReference type="Proteomes" id="UP000254626">
    <property type="component" value="Unassembled WGS sequence"/>
</dbReference>
<keyword evidence="6" id="KW-0812">Transmembrane</keyword>
<evidence type="ECO:0000256" key="6">
    <source>
        <dbReference type="ARBA" id="ARBA00022692"/>
    </source>
</evidence>
<dbReference type="NCBIfam" id="TIGR02532">
    <property type="entry name" value="IV_pilin_GFxxxE"/>
    <property type="match status" value="1"/>
</dbReference>
<keyword evidence="4" id="KW-0488">Methylation</keyword>
<evidence type="ECO:0000256" key="3">
    <source>
        <dbReference type="ARBA" id="ARBA00022475"/>
    </source>
</evidence>
<dbReference type="GeneID" id="29387235"/>
<reference evidence="14" key="1">
    <citation type="submission" date="2015-12" db="EMBL/GenBank/DDBJ databases">
        <title>FDA dAtabase for Regulatory Grade micrObial Sequences (FDA-ARGOS): Supporting development and validation of Infectious Disease Dx tests.</title>
        <authorList>
            <person name="Hoffmann M."/>
            <person name="Allard M."/>
            <person name="Evans P."/>
            <person name="Brown E."/>
            <person name="Tallon L.J."/>
            <person name="Sadzewicz L."/>
            <person name="Sengamalay N."/>
            <person name="Ott S."/>
            <person name="Godinez A."/>
            <person name="Nagaraj S."/>
            <person name="Vyas G."/>
            <person name="Aluvathingal J."/>
            <person name="Nadendla S."/>
            <person name="Geyer C."/>
            <person name="Sichtig H."/>
        </authorList>
    </citation>
    <scope>NUCLEOTIDE SEQUENCE [LARGE SCALE GENOMIC DNA]</scope>
    <source>
        <strain evidence="14">ATCC 33809</strain>
    </source>
</reference>
<dbReference type="KEGG" id="vfl:AL536_16760"/>
<name>A0AAX2LQE4_VIBFL</name>
<keyword evidence="7" id="KW-1133">Transmembrane helix</keyword>
<dbReference type="AlphaFoldDB" id="A0AAX2LQE4"/>
<evidence type="ECO:0000313" key="13">
    <source>
        <dbReference type="EMBL" id="SUP27070.1"/>
    </source>
</evidence>
<gene>
    <name evidence="12" type="ORF">AL536_16760</name>
    <name evidence="13" type="ORF">NCTC11327_02107</name>
</gene>
<dbReference type="InterPro" id="IPR045584">
    <property type="entry name" value="Pilin-like"/>
</dbReference>
<dbReference type="PROSITE" id="PS00409">
    <property type="entry name" value="PROKAR_NTER_METHYL"/>
    <property type="match status" value="1"/>
</dbReference>
<evidence type="ECO:0000256" key="8">
    <source>
        <dbReference type="ARBA" id="ARBA00023136"/>
    </source>
</evidence>
<reference evidence="13 15" key="3">
    <citation type="submission" date="2018-06" db="EMBL/GenBank/DDBJ databases">
        <authorList>
            <consortium name="Pathogen Informatics"/>
            <person name="Doyle S."/>
        </authorList>
    </citation>
    <scope>NUCLEOTIDE SEQUENCE [LARGE SCALE GENOMIC DNA]</scope>
    <source>
        <strain evidence="13 15">NCTC11327</strain>
    </source>
</reference>
<dbReference type="InterPro" id="IPR022346">
    <property type="entry name" value="T2SS_GspH"/>
</dbReference>
<organism evidence="13 15">
    <name type="scientific">Vibrio fluvialis</name>
    <dbReference type="NCBI Taxonomy" id="676"/>
    <lineage>
        <taxon>Bacteria</taxon>
        <taxon>Pseudomonadati</taxon>
        <taxon>Pseudomonadota</taxon>
        <taxon>Gammaproteobacteria</taxon>
        <taxon>Vibrionales</taxon>
        <taxon>Vibrionaceae</taxon>
        <taxon>Vibrio</taxon>
    </lineage>
</organism>
<evidence type="ECO:0000313" key="15">
    <source>
        <dbReference type="Proteomes" id="UP000254626"/>
    </source>
</evidence>
<keyword evidence="8" id="KW-0472">Membrane</keyword>
<keyword evidence="14" id="KW-1185">Reference proteome</keyword>
<dbReference type="Pfam" id="PF07963">
    <property type="entry name" value="N_methyl"/>
    <property type="match status" value="1"/>
</dbReference>
<evidence type="ECO:0000256" key="9">
    <source>
        <dbReference type="ARBA" id="ARBA00025772"/>
    </source>
</evidence>
<dbReference type="Gene3D" id="3.30.700.10">
    <property type="entry name" value="Glycoprotein, Type 4 Pilin"/>
    <property type="match status" value="1"/>
</dbReference>
<evidence type="ECO:0000313" key="12">
    <source>
        <dbReference type="EMBL" id="AMF95086.1"/>
    </source>
</evidence>
<keyword evidence="3" id="KW-1003">Cell membrane</keyword>
<dbReference type="InterPro" id="IPR012902">
    <property type="entry name" value="N_methyl_site"/>
</dbReference>
<dbReference type="GO" id="GO:0015627">
    <property type="term" value="C:type II protein secretion system complex"/>
    <property type="evidence" value="ECO:0007669"/>
    <property type="project" value="InterPro"/>
</dbReference>
<dbReference type="SUPFAM" id="SSF54523">
    <property type="entry name" value="Pili subunits"/>
    <property type="match status" value="1"/>
</dbReference>
<sequence length="169" mass="18527">MVRGFTLLELLITLAVLAVVLTFAAPSFERFSQQNQMQTLASELQGFMLQAKSEAVFRNQDLWAHFVMDSNPSASGQWTIVLKDSDSPSSGNTILLLSGRGFRNISLESHFGANKIKFDGVRGKVVNGSLSFHPVTETSKELKLRTSYSANRVMICGNQGALYGYPACT</sequence>
<dbReference type="GO" id="GO:0005886">
    <property type="term" value="C:plasma membrane"/>
    <property type="evidence" value="ECO:0007669"/>
    <property type="project" value="UniProtKB-SubCell"/>
</dbReference>
<protein>
    <recommendedName>
        <fullName evidence="2">Type II secretion system protein H</fullName>
    </recommendedName>
    <alternativeName>
        <fullName evidence="10">General secretion pathway protein H</fullName>
    </alternativeName>
</protein>
<dbReference type="EMBL" id="UHIP01000001">
    <property type="protein sequence ID" value="SUP27070.1"/>
    <property type="molecule type" value="Genomic_DNA"/>
</dbReference>
<accession>A0AAX2LQE4</accession>
<evidence type="ECO:0000256" key="1">
    <source>
        <dbReference type="ARBA" id="ARBA00004377"/>
    </source>
</evidence>
<evidence type="ECO:0000256" key="2">
    <source>
        <dbReference type="ARBA" id="ARBA00021549"/>
    </source>
</evidence>
<dbReference type="RefSeq" id="WP_024374101.1">
    <property type="nucleotide sequence ID" value="NZ_CABLBX010000011.1"/>
</dbReference>